<evidence type="ECO:0000256" key="5">
    <source>
        <dbReference type="ARBA" id="ARBA00022989"/>
    </source>
</evidence>
<dbReference type="EMBL" id="CP051177">
    <property type="protein sequence ID" value="QKX49756.1"/>
    <property type="molecule type" value="Genomic_DNA"/>
</dbReference>
<gene>
    <name evidence="10" type="primary">plsY</name>
    <name evidence="11" type="ORF">HF394_03690</name>
</gene>
<feature type="transmembrane region" description="Helical" evidence="10">
    <location>
        <begin position="118"/>
        <end position="139"/>
    </location>
</feature>
<dbReference type="PANTHER" id="PTHR30309">
    <property type="entry name" value="INNER MEMBRANE PROTEIN YGIH"/>
    <property type="match status" value="1"/>
</dbReference>
<comment type="subunit">
    <text evidence="10">Probably interacts with PlsX.</text>
</comment>
<sequence>MILWIAFALFSGYLIGCLHGSSLAQLLSGINVKKEGVKNSGASNAAIVLGWKYGALVAFWDILKGALAVIGFRLLLNSFSLSDDTVWMLLFLVGAGVIFGHNFPFYMNFDGGKGTASVIGVMLALDWKLGLAGGLLLVLAALATDYLVIGVLVLYGMFFAIAYWPAEGIWPLATAVALFVMAVWKHLENIIRIKKGTETKVSAVFRKKPAGSA</sequence>
<dbReference type="RefSeq" id="WP_176294102.1">
    <property type="nucleotide sequence ID" value="NZ_CP051177.1"/>
</dbReference>
<dbReference type="PANTHER" id="PTHR30309:SF0">
    <property type="entry name" value="GLYCEROL-3-PHOSPHATE ACYLTRANSFERASE-RELATED"/>
    <property type="match status" value="1"/>
</dbReference>
<dbReference type="Pfam" id="PF02660">
    <property type="entry name" value="G3P_acyltransf"/>
    <property type="match status" value="1"/>
</dbReference>
<organism evidence="11 12">
    <name type="scientific">Planococcus glaciei</name>
    <dbReference type="NCBI Taxonomy" id="459472"/>
    <lineage>
        <taxon>Bacteria</taxon>
        <taxon>Bacillati</taxon>
        <taxon>Bacillota</taxon>
        <taxon>Bacilli</taxon>
        <taxon>Bacillales</taxon>
        <taxon>Caryophanaceae</taxon>
        <taxon>Planococcus</taxon>
    </lineage>
</organism>
<evidence type="ECO:0000256" key="7">
    <source>
        <dbReference type="ARBA" id="ARBA00023136"/>
    </source>
</evidence>
<dbReference type="Proteomes" id="UP000509222">
    <property type="component" value="Chromosome"/>
</dbReference>
<dbReference type="SMART" id="SM01207">
    <property type="entry name" value="G3P_acyltransf"/>
    <property type="match status" value="1"/>
</dbReference>
<dbReference type="UniPathway" id="UPA00085"/>
<evidence type="ECO:0000256" key="1">
    <source>
        <dbReference type="ARBA" id="ARBA00022475"/>
    </source>
</evidence>
<keyword evidence="11" id="KW-0012">Acyltransferase</keyword>
<name>A0A7H8Q730_9BACL</name>
<feature type="transmembrane region" description="Helical" evidence="10">
    <location>
        <begin position="53"/>
        <end position="75"/>
    </location>
</feature>
<feature type="transmembrane region" description="Helical" evidence="10">
    <location>
        <begin position="146"/>
        <end position="163"/>
    </location>
</feature>
<keyword evidence="2 10" id="KW-0444">Lipid biosynthesis</keyword>
<reference evidence="12" key="2">
    <citation type="submission" date="2020-06" db="EMBL/GenBank/DDBJ databases">
        <title>Isolation of Planomicrobium glaciei.</title>
        <authorList>
            <person name="Malisova L."/>
            <person name="Safrankova R."/>
            <person name="Jakubu V."/>
            <person name="Spanelova P."/>
        </authorList>
    </citation>
    <scope>NUCLEOTIDE SEQUENCE [LARGE SCALE GENOMIC DNA]</scope>
    <source>
        <strain evidence="12">NRL-ATB46093</strain>
    </source>
</reference>
<keyword evidence="1 10" id="KW-1003">Cell membrane</keyword>
<keyword evidence="6 10" id="KW-0443">Lipid metabolism</keyword>
<reference evidence="11 12" key="1">
    <citation type="submission" date="2020-04" db="EMBL/GenBank/DDBJ databases">
        <authorList>
            <person name="Pajer P."/>
            <person name="Broz P."/>
        </authorList>
    </citation>
    <scope>NUCLEOTIDE SEQUENCE [LARGE SCALE GENOMIC DNA]</scope>
    <source>
        <strain evidence="12">NRL-ATB46093</strain>
    </source>
</reference>
<comment type="similarity">
    <text evidence="10">Belongs to the PlsY family.</text>
</comment>
<keyword evidence="9 10" id="KW-1208">Phospholipid metabolism</keyword>
<keyword evidence="4 10" id="KW-0812">Transmembrane</keyword>
<keyword evidence="3 10" id="KW-0808">Transferase</keyword>
<proteinExistence type="inferred from homology"/>
<feature type="transmembrane region" description="Helical" evidence="10">
    <location>
        <begin position="169"/>
        <end position="187"/>
    </location>
</feature>
<dbReference type="GO" id="GO:0008654">
    <property type="term" value="P:phospholipid biosynthetic process"/>
    <property type="evidence" value="ECO:0007669"/>
    <property type="project" value="UniProtKB-UniRule"/>
</dbReference>
<comment type="pathway">
    <text evidence="10">Lipid metabolism; phospholipid metabolism.</text>
</comment>
<evidence type="ECO:0000256" key="9">
    <source>
        <dbReference type="ARBA" id="ARBA00023264"/>
    </source>
</evidence>
<evidence type="ECO:0000256" key="8">
    <source>
        <dbReference type="ARBA" id="ARBA00023209"/>
    </source>
</evidence>
<dbReference type="GO" id="GO:0043772">
    <property type="term" value="F:acyl-phosphate glycerol-3-phosphate acyltransferase activity"/>
    <property type="evidence" value="ECO:0007669"/>
    <property type="project" value="UniProtKB-UniRule"/>
</dbReference>
<dbReference type="GO" id="GO:0005886">
    <property type="term" value="C:plasma membrane"/>
    <property type="evidence" value="ECO:0007669"/>
    <property type="project" value="UniProtKB-SubCell"/>
</dbReference>
<dbReference type="EC" id="2.3.1.275" evidence="10"/>
<comment type="catalytic activity">
    <reaction evidence="10">
        <text>an acyl phosphate + sn-glycerol 3-phosphate = a 1-acyl-sn-glycero-3-phosphate + phosphate</text>
        <dbReference type="Rhea" id="RHEA:34075"/>
        <dbReference type="ChEBI" id="CHEBI:43474"/>
        <dbReference type="ChEBI" id="CHEBI:57597"/>
        <dbReference type="ChEBI" id="CHEBI:57970"/>
        <dbReference type="ChEBI" id="CHEBI:59918"/>
        <dbReference type="EC" id="2.3.1.275"/>
    </reaction>
</comment>
<keyword evidence="5 10" id="KW-1133">Transmembrane helix</keyword>
<keyword evidence="7 10" id="KW-0472">Membrane</keyword>
<evidence type="ECO:0000256" key="10">
    <source>
        <dbReference type="HAMAP-Rule" id="MF_01043"/>
    </source>
</evidence>
<keyword evidence="12" id="KW-1185">Reference proteome</keyword>
<dbReference type="AlphaFoldDB" id="A0A7H8Q730"/>
<evidence type="ECO:0000313" key="12">
    <source>
        <dbReference type="Proteomes" id="UP000509222"/>
    </source>
</evidence>
<keyword evidence="8 10" id="KW-0594">Phospholipid biosynthesis</keyword>
<comment type="subcellular location">
    <subcellularLocation>
        <location evidence="10">Cell membrane</location>
        <topology evidence="10">Multi-pass membrane protein</topology>
    </subcellularLocation>
</comment>
<accession>A0A7H8Q730</accession>
<evidence type="ECO:0000256" key="6">
    <source>
        <dbReference type="ARBA" id="ARBA00023098"/>
    </source>
</evidence>
<protein>
    <recommendedName>
        <fullName evidence="10">Glycerol-3-phosphate acyltransferase</fullName>
    </recommendedName>
    <alternativeName>
        <fullName evidence="10">Acyl-PO4 G3P acyltransferase</fullName>
    </alternativeName>
    <alternativeName>
        <fullName evidence="10">Acyl-phosphate--glycerol-3-phosphate acyltransferase</fullName>
    </alternativeName>
    <alternativeName>
        <fullName evidence="10">G3P acyltransferase</fullName>
        <shortName evidence="10">GPAT</shortName>
        <ecNumber evidence="10">2.3.1.275</ecNumber>
    </alternativeName>
    <alternativeName>
        <fullName evidence="10">Lysophosphatidic acid synthase</fullName>
        <shortName evidence="10">LPA synthase</shortName>
    </alternativeName>
</protein>
<comment type="function">
    <text evidence="10">Catalyzes the transfer of an acyl group from acyl-phosphate (acyl-PO(4)) to glycerol-3-phosphate (G3P) to form lysophosphatidic acid (LPA). This enzyme utilizes acyl-phosphate as fatty acyl donor, but not acyl-CoA or acyl-ACP.</text>
</comment>
<dbReference type="HAMAP" id="MF_01043">
    <property type="entry name" value="PlsY"/>
    <property type="match status" value="1"/>
</dbReference>
<evidence type="ECO:0000256" key="3">
    <source>
        <dbReference type="ARBA" id="ARBA00022679"/>
    </source>
</evidence>
<feature type="transmembrane region" description="Helical" evidence="10">
    <location>
        <begin position="87"/>
        <end position="106"/>
    </location>
</feature>
<evidence type="ECO:0000313" key="11">
    <source>
        <dbReference type="EMBL" id="QKX49756.1"/>
    </source>
</evidence>
<evidence type="ECO:0000256" key="2">
    <source>
        <dbReference type="ARBA" id="ARBA00022516"/>
    </source>
</evidence>
<evidence type="ECO:0000256" key="4">
    <source>
        <dbReference type="ARBA" id="ARBA00022692"/>
    </source>
</evidence>
<dbReference type="InterPro" id="IPR003811">
    <property type="entry name" value="G3P_acylTferase_PlsY"/>
</dbReference>